<dbReference type="RefSeq" id="WP_095508589.1">
    <property type="nucleotide sequence ID" value="NZ_MQWD01000001.1"/>
</dbReference>
<name>A0A271IVZ5_9BACT</name>
<evidence type="ECO:0008006" key="3">
    <source>
        <dbReference type="Google" id="ProtNLM"/>
    </source>
</evidence>
<organism evidence="1 2">
    <name type="scientific">Rubrivirga marina</name>
    <dbReference type="NCBI Taxonomy" id="1196024"/>
    <lineage>
        <taxon>Bacteria</taxon>
        <taxon>Pseudomonadati</taxon>
        <taxon>Rhodothermota</taxon>
        <taxon>Rhodothermia</taxon>
        <taxon>Rhodothermales</taxon>
        <taxon>Rubricoccaceae</taxon>
        <taxon>Rubrivirga</taxon>
    </lineage>
</organism>
<accession>A0A271IVZ5</accession>
<dbReference type="AlphaFoldDB" id="A0A271IVZ5"/>
<evidence type="ECO:0000313" key="1">
    <source>
        <dbReference type="EMBL" id="PAP74964.1"/>
    </source>
</evidence>
<evidence type="ECO:0000313" key="2">
    <source>
        <dbReference type="Proteomes" id="UP000216339"/>
    </source>
</evidence>
<dbReference type="EMBL" id="MQWD01000001">
    <property type="protein sequence ID" value="PAP74964.1"/>
    <property type="molecule type" value="Genomic_DNA"/>
</dbReference>
<reference evidence="1 2" key="1">
    <citation type="submission" date="2016-11" db="EMBL/GenBank/DDBJ databases">
        <title>Study of marine rhodopsin-containing bacteria.</title>
        <authorList>
            <person name="Yoshizawa S."/>
            <person name="Kumagai Y."/>
            <person name="Kogure K."/>
        </authorList>
    </citation>
    <scope>NUCLEOTIDE SEQUENCE [LARGE SCALE GENOMIC DNA]</scope>
    <source>
        <strain evidence="1 2">SAORIC-28</strain>
    </source>
</reference>
<dbReference type="OrthoDB" id="145933at2"/>
<dbReference type="InterPro" id="IPR027417">
    <property type="entry name" value="P-loop_NTPase"/>
</dbReference>
<sequence length="379" mass="39275">MPTGSITTLTVDHVASSTGPCRLDHEVRVSPYVVAEEGYCLAVRALDDKDVYNQLEGADGVFRTIAKGQTLVGALGERQALKGYSGRIPRHIAPGDVLHVQNMGGILGRVAAEHPDLGPALRVEVLGAVLTGEPPRHARIQDTAVDPVEVLTESAPLVMVSGTAMNTGKTFAAAALVGELTGRGLRVAAAKLTGAALQRDVRAMVAQGAVASASFLQAGAVATTGRDMVPIAKGIIAHLNRIATADDGTPPDALVLELGDGVIGPYGVDQILEDMELQRLTATHVLAAADLAGAWACDQLFRTRYRAEIGVVVGPATDTDVGKRYIQTSLGIPAVNARSEAGALADLVAEDVAERKAWAAGGGPKLSFNGPRRVIPTSS</sequence>
<comment type="caution">
    <text evidence="1">The sequence shown here is derived from an EMBL/GenBank/DDBJ whole genome shotgun (WGS) entry which is preliminary data.</text>
</comment>
<gene>
    <name evidence="1" type="ORF">BSZ37_00120</name>
</gene>
<dbReference type="Proteomes" id="UP000216339">
    <property type="component" value="Unassembled WGS sequence"/>
</dbReference>
<keyword evidence="2" id="KW-1185">Reference proteome</keyword>
<proteinExistence type="predicted"/>
<protein>
    <recommendedName>
        <fullName evidence="3">DUF1611 domain-containing protein</fullName>
    </recommendedName>
</protein>
<dbReference type="Gene3D" id="3.40.50.300">
    <property type="entry name" value="P-loop containing nucleotide triphosphate hydrolases"/>
    <property type="match status" value="1"/>
</dbReference>